<sequence>MENVEEAGVNGDLKNGEDAAKKDSRSKCGKYRNGKESVSKKQSKAKPEDENKSLEELKRSLNSVTSAEEKITLLCEKYADLLEDNRKLALALKQSEKRALVLQTEKEQAQNESSKVILTKGRLENLCRELQRQNKTIKEESLARIREEEEKRKELSTRFNVTLNEINSLMQTNAEKNSQLREENKALTDKFKIICEQYEMRELQVEKLMKQNQLETKLSETKLAKVQVELMQEKELLLRELSNYQQQLKQTAENEDVLRGQIRMYSDKYEEFQQALAKSNEVFVNFKAEMDKMSKKIIKLEKETSSWKLRWEKSHNALIDMIADKQQRDEELVLAGKQVSQLQRLCRTLQEERSKHISKLREYDEDAGKSQPAIMKKEEIDALLERQPKAPMPLPVIDPVPIIDDDGEINFDPPAENSSNETAAANDTVTVDSEQTEKKNSIDEVTVSTNGSASASTLNDSVPEAVVEKPAPEKTNKQSTPTPEKKKAKEGGRKKKK</sequence>
<keyword evidence="2" id="KW-0175">Coiled coil</keyword>
<accession>A0A8S1DZ28</accession>
<dbReference type="GO" id="GO:0019905">
    <property type="term" value="F:syntaxin binding"/>
    <property type="evidence" value="ECO:0007669"/>
    <property type="project" value="InterPro"/>
</dbReference>
<dbReference type="PANTHER" id="PTHR16127">
    <property type="entry name" value="TAXILIN"/>
    <property type="match status" value="1"/>
</dbReference>
<gene>
    <name evidence="4" type="ORF">CLODIP_2_CD03926</name>
</gene>
<evidence type="ECO:0000313" key="5">
    <source>
        <dbReference type="Proteomes" id="UP000494165"/>
    </source>
</evidence>
<feature type="compositionally biased region" description="Basic and acidic residues" evidence="3">
    <location>
        <begin position="14"/>
        <end position="26"/>
    </location>
</feature>
<comment type="caution">
    <text evidence="4">The sequence shown here is derived from an EMBL/GenBank/DDBJ whole genome shotgun (WGS) entry which is preliminary data.</text>
</comment>
<evidence type="ECO:0000256" key="2">
    <source>
        <dbReference type="SAM" id="Coils"/>
    </source>
</evidence>
<reference evidence="4 5" key="1">
    <citation type="submission" date="2020-04" db="EMBL/GenBank/DDBJ databases">
        <authorList>
            <person name="Alioto T."/>
            <person name="Alioto T."/>
            <person name="Gomez Garrido J."/>
        </authorList>
    </citation>
    <scope>NUCLEOTIDE SEQUENCE [LARGE SCALE GENOMIC DNA]</scope>
</reference>
<feature type="region of interest" description="Disordered" evidence="3">
    <location>
        <begin position="1"/>
        <end position="61"/>
    </location>
</feature>
<feature type="coiled-coil region" evidence="2">
    <location>
        <begin position="78"/>
        <end position="190"/>
    </location>
</feature>
<dbReference type="Pfam" id="PF09728">
    <property type="entry name" value="Taxilin"/>
    <property type="match status" value="1"/>
</dbReference>
<dbReference type="EMBL" id="CADEPI010000442">
    <property type="protein sequence ID" value="CAB3385948.1"/>
    <property type="molecule type" value="Genomic_DNA"/>
</dbReference>
<evidence type="ECO:0000256" key="3">
    <source>
        <dbReference type="SAM" id="MobiDB-lite"/>
    </source>
</evidence>
<feature type="coiled-coil region" evidence="2">
    <location>
        <begin position="227"/>
        <end position="303"/>
    </location>
</feature>
<dbReference type="AlphaFoldDB" id="A0A8S1DZ28"/>
<feature type="compositionally biased region" description="Basic and acidic residues" evidence="3">
    <location>
        <begin position="466"/>
        <end position="476"/>
    </location>
</feature>
<dbReference type="InterPro" id="IPR026183">
    <property type="entry name" value="Taxilin_fam"/>
</dbReference>
<proteinExistence type="inferred from homology"/>
<comment type="similarity">
    <text evidence="1">Belongs to the taxilin family.</text>
</comment>
<evidence type="ECO:0008006" key="6">
    <source>
        <dbReference type="Google" id="ProtNLM"/>
    </source>
</evidence>
<dbReference type="OrthoDB" id="425555at2759"/>
<feature type="compositionally biased region" description="Low complexity" evidence="3">
    <location>
        <begin position="415"/>
        <end position="426"/>
    </location>
</feature>
<feature type="compositionally biased region" description="Basic and acidic residues" evidence="3">
    <location>
        <begin position="33"/>
        <end position="59"/>
    </location>
</feature>
<feature type="compositionally biased region" description="Polar residues" evidence="3">
    <location>
        <begin position="446"/>
        <end position="460"/>
    </location>
</feature>
<feature type="region of interest" description="Disordered" evidence="3">
    <location>
        <begin position="385"/>
        <end position="497"/>
    </location>
</feature>
<evidence type="ECO:0000313" key="4">
    <source>
        <dbReference type="EMBL" id="CAB3385948.1"/>
    </source>
</evidence>
<keyword evidence="5" id="KW-1185">Reference proteome</keyword>
<name>A0A8S1DZ28_9INSE</name>
<protein>
    <recommendedName>
        <fullName evidence="6">Alpha-taxilin</fullName>
    </recommendedName>
</protein>
<evidence type="ECO:0000256" key="1">
    <source>
        <dbReference type="ARBA" id="ARBA00009550"/>
    </source>
</evidence>
<dbReference type="PANTHER" id="PTHR16127:SF13">
    <property type="entry name" value="GH01188P"/>
    <property type="match status" value="1"/>
</dbReference>
<organism evidence="4 5">
    <name type="scientific">Cloeon dipterum</name>
    <dbReference type="NCBI Taxonomy" id="197152"/>
    <lineage>
        <taxon>Eukaryota</taxon>
        <taxon>Metazoa</taxon>
        <taxon>Ecdysozoa</taxon>
        <taxon>Arthropoda</taxon>
        <taxon>Hexapoda</taxon>
        <taxon>Insecta</taxon>
        <taxon>Pterygota</taxon>
        <taxon>Palaeoptera</taxon>
        <taxon>Ephemeroptera</taxon>
        <taxon>Pisciforma</taxon>
        <taxon>Baetidae</taxon>
        <taxon>Cloeon</taxon>
    </lineage>
</organism>
<dbReference type="Proteomes" id="UP000494165">
    <property type="component" value="Unassembled WGS sequence"/>
</dbReference>